<keyword evidence="2" id="KW-1185">Reference proteome</keyword>
<protein>
    <submittedName>
        <fullName evidence="1">Uncharacterized protein</fullName>
    </submittedName>
</protein>
<name>A0AAW0KH66_QUESU</name>
<proteinExistence type="predicted"/>
<dbReference type="AlphaFoldDB" id="A0AAW0KH66"/>
<gene>
    <name evidence="1" type="ORF">CFP56_019530</name>
</gene>
<comment type="caution">
    <text evidence="1">The sequence shown here is derived from an EMBL/GenBank/DDBJ whole genome shotgun (WGS) entry which is preliminary data.</text>
</comment>
<accession>A0AAW0KH66</accession>
<evidence type="ECO:0000313" key="1">
    <source>
        <dbReference type="EMBL" id="KAK7838494.1"/>
    </source>
</evidence>
<sequence>MAIVLDRSNPNSNLDILGILFSRALHTYGKSLISIFNCLFFTWLTYSHSHSHSQSQSECEINIAEMSTANEG</sequence>
<dbReference type="Proteomes" id="UP000237347">
    <property type="component" value="Unassembled WGS sequence"/>
</dbReference>
<organism evidence="1 2">
    <name type="scientific">Quercus suber</name>
    <name type="common">Cork oak</name>
    <dbReference type="NCBI Taxonomy" id="58331"/>
    <lineage>
        <taxon>Eukaryota</taxon>
        <taxon>Viridiplantae</taxon>
        <taxon>Streptophyta</taxon>
        <taxon>Embryophyta</taxon>
        <taxon>Tracheophyta</taxon>
        <taxon>Spermatophyta</taxon>
        <taxon>Magnoliopsida</taxon>
        <taxon>eudicotyledons</taxon>
        <taxon>Gunneridae</taxon>
        <taxon>Pentapetalae</taxon>
        <taxon>rosids</taxon>
        <taxon>fabids</taxon>
        <taxon>Fagales</taxon>
        <taxon>Fagaceae</taxon>
        <taxon>Quercus</taxon>
    </lineage>
</organism>
<dbReference type="EMBL" id="PKMF04000305">
    <property type="protein sequence ID" value="KAK7838494.1"/>
    <property type="molecule type" value="Genomic_DNA"/>
</dbReference>
<evidence type="ECO:0000313" key="2">
    <source>
        <dbReference type="Proteomes" id="UP000237347"/>
    </source>
</evidence>
<reference evidence="1 2" key="1">
    <citation type="journal article" date="2018" name="Sci. Data">
        <title>The draft genome sequence of cork oak.</title>
        <authorList>
            <person name="Ramos A.M."/>
            <person name="Usie A."/>
            <person name="Barbosa P."/>
            <person name="Barros P.M."/>
            <person name="Capote T."/>
            <person name="Chaves I."/>
            <person name="Simoes F."/>
            <person name="Abreu I."/>
            <person name="Carrasquinho I."/>
            <person name="Faro C."/>
            <person name="Guimaraes J.B."/>
            <person name="Mendonca D."/>
            <person name="Nobrega F."/>
            <person name="Rodrigues L."/>
            <person name="Saibo N.J.M."/>
            <person name="Varela M.C."/>
            <person name="Egas C."/>
            <person name="Matos J."/>
            <person name="Miguel C.M."/>
            <person name="Oliveira M.M."/>
            <person name="Ricardo C.P."/>
            <person name="Goncalves S."/>
        </authorList>
    </citation>
    <scope>NUCLEOTIDE SEQUENCE [LARGE SCALE GENOMIC DNA]</scope>
    <source>
        <strain evidence="2">cv. HL8</strain>
    </source>
</reference>